<keyword evidence="8 12" id="KW-0630">Potassium</keyword>
<evidence type="ECO:0000256" key="12">
    <source>
        <dbReference type="HAMAP-Rule" id="MF_01522"/>
    </source>
</evidence>
<dbReference type="InterPro" id="IPR023051">
    <property type="entry name" value="Kup"/>
</dbReference>
<keyword evidence="11 12" id="KW-0472">Membrane</keyword>
<feature type="transmembrane region" description="Helical" evidence="12">
    <location>
        <begin position="174"/>
        <end position="194"/>
    </location>
</feature>
<feature type="transmembrane region" description="Helical" evidence="12">
    <location>
        <begin position="342"/>
        <end position="362"/>
    </location>
</feature>
<dbReference type="Proteomes" id="UP000190774">
    <property type="component" value="Unassembled WGS sequence"/>
</dbReference>
<keyword evidence="16" id="KW-1185">Reference proteome</keyword>
<evidence type="ECO:0000256" key="8">
    <source>
        <dbReference type="ARBA" id="ARBA00022958"/>
    </source>
</evidence>
<dbReference type="Pfam" id="PF02705">
    <property type="entry name" value="K_trans"/>
    <property type="match status" value="1"/>
</dbReference>
<keyword evidence="7 12" id="KW-0769">Symport</keyword>
<evidence type="ECO:0000313" key="15">
    <source>
        <dbReference type="EMBL" id="SKA97037.1"/>
    </source>
</evidence>
<dbReference type="AlphaFoldDB" id="A0A1T4Y5E3"/>
<evidence type="ECO:0000256" key="9">
    <source>
        <dbReference type="ARBA" id="ARBA00022989"/>
    </source>
</evidence>
<keyword evidence="6 12" id="KW-0812">Transmembrane</keyword>
<keyword evidence="4 12" id="KW-1003">Cell membrane</keyword>
<comment type="similarity">
    <text evidence="2 12">Belongs to the HAK/KUP transporter (TC 2.A.72) family.</text>
</comment>
<dbReference type="OrthoDB" id="9805577at2"/>
<dbReference type="InterPro" id="IPR003855">
    <property type="entry name" value="K+_transporter"/>
</dbReference>
<dbReference type="Pfam" id="PF22776">
    <property type="entry name" value="K_trans_C"/>
    <property type="match status" value="1"/>
</dbReference>
<evidence type="ECO:0000256" key="6">
    <source>
        <dbReference type="ARBA" id="ARBA00022692"/>
    </source>
</evidence>
<feature type="domain" description="K+ potassium transporter C-terminal" evidence="14">
    <location>
        <begin position="479"/>
        <end position="626"/>
    </location>
</feature>
<feature type="transmembrane region" description="Helical" evidence="12">
    <location>
        <begin position="103"/>
        <end position="124"/>
    </location>
</feature>
<feature type="transmembrane region" description="Helical" evidence="12">
    <location>
        <begin position="402"/>
        <end position="422"/>
    </location>
</feature>
<accession>A0A1T4Y5E3</accession>
<name>A0A1T4Y5E3_9BACT</name>
<dbReference type="PANTHER" id="PTHR30540:SF79">
    <property type="entry name" value="LOW AFFINITY POTASSIUM TRANSPORT SYSTEM PROTEIN KUP"/>
    <property type="match status" value="1"/>
</dbReference>
<proteinExistence type="inferred from homology"/>
<feature type="transmembrane region" description="Helical" evidence="12">
    <location>
        <begin position="252"/>
        <end position="270"/>
    </location>
</feature>
<feature type="transmembrane region" description="Helical" evidence="12">
    <location>
        <begin position="428"/>
        <end position="446"/>
    </location>
</feature>
<comment type="catalytic activity">
    <reaction evidence="12">
        <text>K(+)(in) + H(+)(in) = K(+)(out) + H(+)(out)</text>
        <dbReference type="Rhea" id="RHEA:28490"/>
        <dbReference type="ChEBI" id="CHEBI:15378"/>
        <dbReference type="ChEBI" id="CHEBI:29103"/>
    </reaction>
</comment>
<comment type="function">
    <text evidence="12">Transport of potassium into the cell. Likely operates as a K(+):H(+) symporter.</text>
</comment>
<organism evidence="15 16">
    <name type="scientific">Prosthecobacter debontii</name>
    <dbReference type="NCBI Taxonomy" id="48467"/>
    <lineage>
        <taxon>Bacteria</taxon>
        <taxon>Pseudomonadati</taxon>
        <taxon>Verrucomicrobiota</taxon>
        <taxon>Verrucomicrobiia</taxon>
        <taxon>Verrucomicrobiales</taxon>
        <taxon>Verrucomicrobiaceae</taxon>
        <taxon>Prosthecobacter</taxon>
    </lineage>
</organism>
<feature type="transmembrane region" description="Helical" evidence="12">
    <location>
        <begin position="12"/>
        <end position="31"/>
    </location>
</feature>
<dbReference type="InterPro" id="IPR053951">
    <property type="entry name" value="K_trans_N"/>
</dbReference>
<keyword evidence="9 12" id="KW-1133">Transmembrane helix</keyword>
<evidence type="ECO:0000256" key="3">
    <source>
        <dbReference type="ARBA" id="ARBA00022448"/>
    </source>
</evidence>
<evidence type="ECO:0000256" key="1">
    <source>
        <dbReference type="ARBA" id="ARBA00004141"/>
    </source>
</evidence>
<reference evidence="16" key="1">
    <citation type="submission" date="2017-02" db="EMBL/GenBank/DDBJ databases">
        <authorList>
            <person name="Varghese N."/>
            <person name="Submissions S."/>
        </authorList>
    </citation>
    <scope>NUCLEOTIDE SEQUENCE [LARGE SCALE GENOMIC DNA]</scope>
    <source>
        <strain evidence="16">ATCC 700200</strain>
    </source>
</reference>
<dbReference type="GO" id="GO:0015293">
    <property type="term" value="F:symporter activity"/>
    <property type="evidence" value="ECO:0007669"/>
    <property type="project" value="UniProtKB-UniRule"/>
</dbReference>
<dbReference type="GO" id="GO:0015079">
    <property type="term" value="F:potassium ion transmembrane transporter activity"/>
    <property type="evidence" value="ECO:0007669"/>
    <property type="project" value="UniProtKB-UniRule"/>
</dbReference>
<dbReference type="RefSeq" id="WP_078813721.1">
    <property type="nucleotide sequence ID" value="NZ_FUYE01000007.1"/>
</dbReference>
<evidence type="ECO:0000259" key="14">
    <source>
        <dbReference type="Pfam" id="PF22776"/>
    </source>
</evidence>
<dbReference type="GO" id="GO:0005886">
    <property type="term" value="C:plasma membrane"/>
    <property type="evidence" value="ECO:0007669"/>
    <property type="project" value="UniProtKB-SubCell"/>
</dbReference>
<evidence type="ECO:0000256" key="4">
    <source>
        <dbReference type="ARBA" id="ARBA00022475"/>
    </source>
</evidence>
<keyword evidence="10 12" id="KW-0406">Ion transport</keyword>
<feature type="domain" description="K+ potassium transporter integral membrane" evidence="13">
    <location>
        <begin position="12"/>
        <end position="468"/>
    </location>
</feature>
<feature type="transmembrane region" description="Helical" evidence="12">
    <location>
        <begin position="51"/>
        <end position="71"/>
    </location>
</feature>
<keyword evidence="5 12" id="KW-0633">Potassium transport</keyword>
<evidence type="ECO:0000313" key="16">
    <source>
        <dbReference type="Proteomes" id="UP000190774"/>
    </source>
</evidence>
<dbReference type="EMBL" id="FUYE01000007">
    <property type="protein sequence ID" value="SKA97037.1"/>
    <property type="molecule type" value="Genomic_DNA"/>
</dbReference>
<evidence type="ECO:0000256" key="7">
    <source>
        <dbReference type="ARBA" id="ARBA00022847"/>
    </source>
</evidence>
<feature type="transmembrane region" description="Helical" evidence="12">
    <location>
        <begin position="368"/>
        <end position="390"/>
    </location>
</feature>
<gene>
    <name evidence="12" type="primary">kup</name>
    <name evidence="15" type="ORF">SAMN02745166_02526</name>
</gene>
<comment type="subcellular location">
    <subcellularLocation>
        <location evidence="12">Cell membrane</location>
        <topology evidence="12">Multi-pass membrane protein</topology>
    </subcellularLocation>
    <subcellularLocation>
        <location evidence="1">Membrane</location>
        <topology evidence="1">Multi-pass membrane protein</topology>
    </subcellularLocation>
</comment>
<keyword evidence="3 12" id="KW-0813">Transport</keyword>
<evidence type="ECO:0000259" key="13">
    <source>
        <dbReference type="Pfam" id="PF02705"/>
    </source>
</evidence>
<protein>
    <recommendedName>
        <fullName evidence="12">Probable potassium transport system protein Kup</fullName>
    </recommendedName>
</protein>
<sequence>MSEHKTSNNWSLALVALGVVFGDIGTSPLYALRECLDHAGYDPAVHGVEMVYGPISLMFWSLTLMVAVKYLTILSHATAQGEGGMFALLSLLRSKKDALSKKSMGFVVLVVLFGASLLYGDGMITPAISVLSAVEGLKQLNPNLVTWVVPIAVTILLGLFVVQRHGTARIGVAFGPIMVIWFFALGGLGLFRFLEHPEVIQSLSPHWGVMYLIHHGYHGIVIMGMVLLAVTGCEALYADIGHFGRKPLQQSWFLMVWPALTLNYLGQGALVVNDPDALEHPFFHLVPPVLLVPMIILATAATIIASQAMITGVFSLTQQAVQLGYLPRLRIIHTNPDVRGQIYMPQVNFLLMVACIALVIGFKTSSNLASAYGLSVSMEMFLTSVLFYFVARRIWDWAFWKAFLPVLVFVVIELGYVAGSLVKFMQGAWFPLVVAAGIWVIMKTWVDGRAVLFQAMQRGKLPVQHLVDEIQKDRIIRVPGTGVFMSASADALPLALLHHLKHNKALHKQVVLLTVRFEDVPHIRGDARYQIEEYCDEFYRVVLCYGFAESPQVFDDLCQALSGKTKLKRNGITFYQSREILLTNGPGKMAHWRKRLFVTLSRLSRPATGYFDLPPRQVCELGIQLEV</sequence>
<dbReference type="InterPro" id="IPR053952">
    <property type="entry name" value="K_trans_C"/>
</dbReference>
<feature type="transmembrane region" description="Helical" evidence="12">
    <location>
        <begin position="214"/>
        <end position="240"/>
    </location>
</feature>
<dbReference type="PANTHER" id="PTHR30540">
    <property type="entry name" value="OSMOTIC STRESS POTASSIUM TRANSPORTER"/>
    <property type="match status" value="1"/>
</dbReference>
<evidence type="ECO:0000256" key="5">
    <source>
        <dbReference type="ARBA" id="ARBA00022538"/>
    </source>
</evidence>
<feature type="transmembrane region" description="Helical" evidence="12">
    <location>
        <begin position="144"/>
        <end position="162"/>
    </location>
</feature>
<evidence type="ECO:0000256" key="10">
    <source>
        <dbReference type="ARBA" id="ARBA00023065"/>
    </source>
</evidence>
<evidence type="ECO:0000256" key="11">
    <source>
        <dbReference type="ARBA" id="ARBA00023136"/>
    </source>
</evidence>
<evidence type="ECO:0000256" key="2">
    <source>
        <dbReference type="ARBA" id="ARBA00007019"/>
    </source>
</evidence>
<dbReference type="STRING" id="48467.SAMN02745166_02526"/>
<feature type="transmembrane region" description="Helical" evidence="12">
    <location>
        <begin position="290"/>
        <end position="321"/>
    </location>
</feature>
<dbReference type="HAMAP" id="MF_01522">
    <property type="entry name" value="Kup"/>
    <property type="match status" value="1"/>
</dbReference>